<proteinExistence type="predicted"/>
<name>A0A2T4Z4Y3_9BACL</name>
<gene>
    <name evidence="1" type="ORF">C8J48_3244</name>
</gene>
<keyword evidence="2" id="KW-1185">Reference proteome</keyword>
<organism evidence="1 2">
    <name type="scientific">Desmospora activa DSM 45169</name>
    <dbReference type="NCBI Taxonomy" id="1121389"/>
    <lineage>
        <taxon>Bacteria</taxon>
        <taxon>Bacillati</taxon>
        <taxon>Bacillota</taxon>
        <taxon>Bacilli</taxon>
        <taxon>Bacillales</taxon>
        <taxon>Thermoactinomycetaceae</taxon>
        <taxon>Desmospora</taxon>
    </lineage>
</organism>
<evidence type="ECO:0000313" key="2">
    <source>
        <dbReference type="Proteomes" id="UP000241639"/>
    </source>
</evidence>
<dbReference type="Proteomes" id="UP000241639">
    <property type="component" value="Unassembled WGS sequence"/>
</dbReference>
<dbReference type="AlphaFoldDB" id="A0A2T4Z4Y3"/>
<dbReference type="EMBL" id="PZZP01000002">
    <property type="protein sequence ID" value="PTM56916.1"/>
    <property type="molecule type" value="Genomic_DNA"/>
</dbReference>
<dbReference type="RefSeq" id="WP_107728202.1">
    <property type="nucleotide sequence ID" value="NZ_PZZP01000002.1"/>
</dbReference>
<dbReference type="InterPro" id="IPR026988">
    <property type="entry name" value="YaaC-like"/>
</dbReference>
<evidence type="ECO:0000313" key="1">
    <source>
        <dbReference type="EMBL" id="PTM56916.1"/>
    </source>
</evidence>
<reference evidence="1 2" key="1">
    <citation type="submission" date="2018-04" db="EMBL/GenBank/DDBJ databases">
        <title>Genomic Encyclopedia of Archaeal and Bacterial Type Strains, Phase II (KMG-II): from individual species to whole genera.</title>
        <authorList>
            <person name="Goeker M."/>
        </authorList>
    </citation>
    <scope>NUCLEOTIDE SEQUENCE [LARGE SCALE GENOMIC DNA]</scope>
    <source>
        <strain evidence="1 2">DSM 45169</strain>
    </source>
</reference>
<accession>A0A2T4Z4Y3</accession>
<dbReference type="Pfam" id="PF14175">
    <property type="entry name" value="YaaC"/>
    <property type="match status" value="1"/>
</dbReference>
<dbReference type="OrthoDB" id="2380109at2"/>
<comment type="caution">
    <text evidence="1">The sequence shown here is derived from an EMBL/GenBank/DDBJ whole genome shotgun (WGS) entry which is preliminary data.</text>
</comment>
<protein>
    <submittedName>
        <fullName evidence="1">YaaC-like protein</fullName>
    </submittedName>
</protein>
<sequence length="350" mass="41114">MVHITEGGTLVKRRRIPCESPEEKIWNLYLLLENETTVRRFLEEKYQGRNRENPGRDAFRAAHSLIYHIKQARSLYQAARQSEWIIRPLLAYYGLMNLAKAWVLSEDPDYPRTASVLKHGLSTRKRKPASFSLFWEEVRVQREGLFPLLVTLAGEGERTGERWSMQTLFSMLPELQDSYRQLFRETSLFPIAWTEGEQGWMVVEEAVLDRLHLTSQGMVQTLERHRHPAGISFSAEESYIRSSKMYLKVEQPQSLSTHPWIREDVGGQYYLYINDSRRSWVPAEILVHYLLLFSLSMLCRYDTPLWGEMVYGLGSEEMVLIQEFLQLTQRKSPQLILEALFEERFLFSKP</sequence>